<dbReference type="AlphaFoldDB" id="A0A2I7SG94"/>
<dbReference type="InterPro" id="IPR010998">
    <property type="entry name" value="Integrase_recombinase_N"/>
</dbReference>
<dbReference type="Gene3D" id="1.10.443.10">
    <property type="entry name" value="Intergrase catalytic core"/>
    <property type="match status" value="1"/>
</dbReference>
<accession>A0A2I7SG94</accession>
<keyword evidence="4" id="KW-0233">DNA recombination</keyword>
<dbReference type="CDD" id="cd00397">
    <property type="entry name" value="DNA_BRE_C"/>
    <property type="match status" value="1"/>
</dbReference>
<keyword evidence="2" id="KW-0229">DNA integration</keyword>
<dbReference type="GO" id="GO:0003677">
    <property type="term" value="F:DNA binding"/>
    <property type="evidence" value="ECO:0007669"/>
    <property type="project" value="UniProtKB-UniRule"/>
</dbReference>
<gene>
    <name evidence="8" type="ORF">C1A40_05335</name>
</gene>
<dbReference type="OrthoDB" id="1407105at2"/>
<evidence type="ECO:0000256" key="3">
    <source>
        <dbReference type="ARBA" id="ARBA00023125"/>
    </source>
</evidence>
<dbReference type="PANTHER" id="PTHR30349">
    <property type="entry name" value="PHAGE INTEGRASE-RELATED"/>
    <property type="match status" value="1"/>
</dbReference>
<keyword evidence="3 5" id="KW-0238">DNA-binding</keyword>
<organism evidence="8 9">
    <name type="scientific">Pseudotamlana carrageenivorans</name>
    <dbReference type="NCBI Taxonomy" id="2069432"/>
    <lineage>
        <taxon>Bacteria</taxon>
        <taxon>Pseudomonadati</taxon>
        <taxon>Bacteroidota</taxon>
        <taxon>Flavobacteriia</taxon>
        <taxon>Flavobacteriales</taxon>
        <taxon>Flavobacteriaceae</taxon>
        <taxon>Pseudotamlana</taxon>
    </lineage>
</organism>
<dbReference type="Gene3D" id="1.10.150.130">
    <property type="match status" value="1"/>
</dbReference>
<dbReference type="InterPro" id="IPR002104">
    <property type="entry name" value="Integrase_catalytic"/>
</dbReference>
<dbReference type="Pfam" id="PF00589">
    <property type="entry name" value="Phage_integrase"/>
    <property type="match status" value="1"/>
</dbReference>
<evidence type="ECO:0000256" key="5">
    <source>
        <dbReference type="PROSITE-ProRule" id="PRU01248"/>
    </source>
</evidence>
<dbReference type="SUPFAM" id="SSF56349">
    <property type="entry name" value="DNA breaking-rejoining enzymes"/>
    <property type="match status" value="1"/>
</dbReference>
<dbReference type="PROSITE" id="PS51898">
    <property type="entry name" value="TYR_RECOMBINASE"/>
    <property type="match status" value="1"/>
</dbReference>
<keyword evidence="9" id="KW-1185">Reference proteome</keyword>
<dbReference type="InterPro" id="IPR050090">
    <property type="entry name" value="Tyrosine_recombinase_XerCD"/>
</dbReference>
<evidence type="ECO:0000256" key="1">
    <source>
        <dbReference type="ARBA" id="ARBA00008857"/>
    </source>
</evidence>
<evidence type="ECO:0000256" key="4">
    <source>
        <dbReference type="ARBA" id="ARBA00023172"/>
    </source>
</evidence>
<feature type="domain" description="Tyr recombinase" evidence="6">
    <location>
        <begin position="99"/>
        <end position="283"/>
    </location>
</feature>
<evidence type="ECO:0000256" key="2">
    <source>
        <dbReference type="ARBA" id="ARBA00022908"/>
    </source>
</evidence>
<dbReference type="EMBL" id="CP025938">
    <property type="protein sequence ID" value="AUS04927.1"/>
    <property type="molecule type" value="Genomic_DNA"/>
</dbReference>
<feature type="domain" description="Core-binding (CB)" evidence="7">
    <location>
        <begin position="1"/>
        <end position="78"/>
    </location>
</feature>
<comment type="similarity">
    <text evidence="1">Belongs to the 'phage' integrase family.</text>
</comment>
<reference evidence="9" key="1">
    <citation type="submission" date="2018-01" db="EMBL/GenBank/DDBJ databases">
        <title>Complete genome of Tamlana sp. UJ94.</title>
        <authorList>
            <person name="Jung J."/>
            <person name="Chung D."/>
            <person name="Bae S.S."/>
            <person name="Baek K."/>
        </authorList>
    </citation>
    <scope>NUCLEOTIDE SEQUENCE [LARGE SCALE GENOMIC DNA]</scope>
    <source>
        <strain evidence="9">UJ94</strain>
    </source>
</reference>
<dbReference type="KEGG" id="taj:C1A40_05335"/>
<protein>
    <recommendedName>
        <fullName evidence="10">Integrase</fullName>
    </recommendedName>
</protein>
<dbReference type="InterPro" id="IPR013762">
    <property type="entry name" value="Integrase-like_cat_sf"/>
</dbReference>
<evidence type="ECO:0000313" key="8">
    <source>
        <dbReference type="EMBL" id="AUS04927.1"/>
    </source>
</evidence>
<dbReference type="Pfam" id="PF02899">
    <property type="entry name" value="Phage_int_SAM_1"/>
    <property type="match status" value="1"/>
</dbReference>
<sequence length="288" mass="33624">MDFRKYLEKQQFSHQTIKGYLKVNELLLAWLKEEGIKPENTRYADMLAYIRFAGNKGHSKRYINEQLTVARHYFNYLIKTGKIKDNVATNIHVQGVSRRLPHDLLDEETLQHIFDNYPEKGITGKRNKVILGMVVYQGLNTEELGKLEPEHVQLRDGKLYVPGGRRSNSRLLPLAAHQVLQIQEYIQKTRPLILDVSEKESDKLFVSNGGSERINNAITKMLKTIQSYAPQVKSMKQLRMSVITFWLEKFNLREVQYMAGHRYVSSTERYLLTNLDDLQNDLNEYHPL</sequence>
<dbReference type="PROSITE" id="PS51900">
    <property type="entry name" value="CB"/>
    <property type="match status" value="1"/>
</dbReference>
<dbReference type="RefSeq" id="WP_102994991.1">
    <property type="nucleotide sequence ID" value="NZ_CP025938.1"/>
</dbReference>
<evidence type="ECO:0000259" key="7">
    <source>
        <dbReference type="PROSITE" id="PS51900"/>
    </source>
</evidence>
<name>A0A2I7SG94_9FLAO</name>
<dbReference type="InterPro" id="IPR011010">
    <property type="entry name" value="DNA_brk_join_enz"/>
</dbReference>
<dbReference type="InterPro" id="IPR044068">
    <property type="entry name" value="CB"/>
</dbReference>
<evidence type="ECO:0000313" key="9">
    <source>
        <dbReference type="Proteomes" id="UP000236592"/>
    </source>
</evidence>
<dbReference type="PANTHER" id="PTHR30349:SF41">
    <property type="entry name" value="INTEGRASE_RECOMBINASE PROTEIN MJ0367-RELATED"/>
    <property type="match status" value="1"/>
</dbReference>
<evidence type="ECO:0000259" key="6">
    <source>
        <dbReference type="PROSITE" id="PS51898"/>
    </source>
</evidence>
<dbReference type="InterPro" id="IPR004107">
    <property type="entry name" value="Integrase_SAM-like_N"/>
</dbReference>
<proteinExistence type="inferred from homology"/>
<dbReference type="Proteomes" id="UP000236592">
    <property type="component" value="Chromosome"/>
</dbReference>
<evidence type="ECO:0008006" key="10">
    <source>
        <dbReference type="Google" id="ProtNLM"/>
    </source>
</evidence>
<dbReference type="GO" id="GO:0006310">
    <property type="term" value="P:DNA recombination"/>
    <property type="evidence" value="ECO:0007669"/>
    <property type="project" value="UniProtKB-KW"/>
</dbReference>
<dbReference type="GO" id="GO:0015074">
    <property type="term" value="P:DNA integration"/>
    <property type="evidence" value="ECO:0007669"/>
    <property type="project" value="UniProtKB-KW"/>
</dbReference>